<dbReference type="InterPro" id="IPR006680">
    <property type="entry name" value="Amidohydro-rel"/>
</dbReference>
<comment type="similarity">
    <text evidence="3">Belongs to the metallo-dependent hydrolases superfamily. DHOase family. Class I DHOase subfamily.</text>
</comment>
<comment type="caution">
    <text evidence="7">The sequence shown here is derived from an EMBL/GenBank/DDBJ whole genome shotgun (WGS) entry which is preliminary data.</text>
</comment>
<evidence type="ECO:0000259" key="6">
    <source>
        <dbReference type="Pfam" id="PF01979"/>
    </source>
</evidence>
<evidence type="ECO:0000313" key="7">
    <source>
        <dbReference type="EMBL" id="ROS01118.1"/>
    </source>
</evidence>
<name>A0A3N2DMT7_9GAMM</name>
<feature type="domain" description="Amidohydrolase-related" evidence="6">
    <location>
        <begin position="51"/>
        <end position="424"/>
    </location>
</feature>
<dbReference type="OrthoDB" id="5687299at2"/>
<dbReference type="GO" id="GO:0005737">
    <property type="term" value="C:cytoplasm"/>
    <property type="evidence" value="ECO:0007669"/>
    <property type="project" value="TreeGrafter"/>
</dbReference>
<protein>
    <submittedName>
        <fullName evidence="7">Dihydroorotase</fullName>
    </submittedName>
</protein>
<accession>A0A3N2DMT7</accession>
<organism evidence="7 8">
    <name type="scientific">Sinobacterium caligoides</name>
    <dbReference type="NCBI Taxonomy" id="933926"/>
    <lineage>
        <taxon>Bacteria</taxon>
        <taxon>Pseudomonadati</taxon>
        <taxon>Pseudomonadota</taxon>
        <taxon>Gammaproteobacteria</taxon>
        <taxon>Cellvibrionales</taxon>
        <taxon>Spongiibacteraceae</taxon>
        <taxon>Sinobacterium</taxon>
    </lineage>
</organism>
<keyword evidence="5" id="KW-0378">Hydrolase</keyword>
<dbReference type="Gene3D" id="3.20.20.140">
    <property type="entry name" value="Metal-dependent hydrolases"/>
    <property type="match status" value="1"/>
</dbReference>
<dbReference type="GO" id="GO:0046872">
    <property type="term" value="F:metal ion binding"/>
    <property type="evidence" value="ECO:0007669"/>
    <property type="project" value="UniProtKB-KW"/>
</dbReference>
<evidence type="ECO:0000256" key="2">
    <source>
        <dbReference type="ARBA" id="ARBA00002368"/>
    </source>
</evidence>
<dbReference type="AlphaFoldDB" id="A0A3N2DMT7"/>
<dbReference type="InterPro" id="IPR032466">
    <property type="entry name" value="Metal_Hydrolase"/>
</dbReference>
<dbReference type="NCBIfam" id="NF006688">
    <property type="entry name" value="PRK09236.1"/>
    <property type="match status" value="1"/>
</dbReference>
<comment type="cofactor">
    <cofactor evidence="1">
        <name>Zn(2+)</name>
        <dbReference type="ChEBI" id="CHEBI:29105"/>
    </cofactor>
</comment>
<dbReference type="EMBL" id="RKHR01000004">
    <property type="protein sequence ID" value="ROS01118.1"/>
    <property type="molecule type" value="Genomic_DNA"/>
</dbReference>
<dbReference type="Pfam" id="PF01979">
    <property type="entry name" value="Amidohydro_1"/>
    <property type="match status" value="1"/>
</dbReference>
<comment type="function">
    <text evidence="2">Catalyzes the reversible cyclization of carbamoyl aspartate to dihydroorotate.</text>
</comment>
<keyword evidence="4" id="KW-0479">Metal-binding</keyword>
<dbReference type="GO" id="GO:0004038">
    <property type="term" value="F:allantoinase activity"/>
    <property type="evidence" value="ECO:0007669"/>
    <property type="project" value="TreeGrafter"/>
</dbReference>
<evidence type="ECO:0000256" key="1">
    <source>
        <dbReference type="ARBA" id="ARBA00001947"/>
    </source>
</evidence>
<keyword evidence="8" id="KW-1185">Reference proteome</keyword>
<dbReference type="SUPFAM" id="SSF51338">
    <property type="entry name" value="Composite domain of metallo-dependent hydrolases"/>
    <property type="match status" value="1"/>
</dbReference>
<evidence type="ECO:0000256" key="4">
    <source>
        <dbReference type="ARBA" id="ARBA00022723"/>
    </source>
</evidence>
<dbReference type="SUPFAM" id="SSF51556">
    <property type="entry name" value="Metallo-dependent hydrolases"/>
    <property type="match status" value="1"/>
</dbReference>
<dbReference type="Gene3D" id="2.30.40.10">
    <property type="entry name" value="Urease, subunit C, domain 1"/>
    <property type="match status" value="1"/>
</dbReference>
<dbReference type="GO" id="GO:0006145">
    <property type="term" value="P:purine nucleobase catabolic process"/>
    <property type="evidence" value="ECO:0007669"/>
    <property type="project" value="TreeGrafter"/>
</dbReference>
<reference evidence="7 8" key="1">
    <citation type="submission" date="2018-11" db="EMBL/GenBank/DDBJ databases">
        <title>Genomic Encyclopedia of Type Strains, Phase IV (KMG-IV): sequencing the most valuable type-strain genomes for metagenomic binning, comparative biology and taxonomic classification.</title>
        <authorList>
            <person name="Goeker M."/>
        </authorList>
    </citation>
    <scope>NUCLEOTIDE SEQUENCE [LARGE SCALE GENOMIC DNA]</scope>
    <source>
        <strain evidence="7 8">DSM 100316</strain>
    </source>
</reference>
<dbReference type="CDD" id="cd01318">
    <property type="entry name" value="DHOase_IIb"/>
    <property type="match status" value="1"/>
</dbReference>
<evidence type="ECO:0000313" key="8">
    <source>
        <dbReference type="Proteomes" id="UP000275394"/>
    </source>
</evidence>
<dbReference type="InterPro" id="IPR002195">
    <property type="entry name" value="Dihydroorotase_CS"/>
</dbReference>
<dbReference type="Proteomes" id="UP000275394">
    <property type="component" value="Unassembled WGS sequence"/>
</dbReference>
<sequence length="444" mass="49186">MSATLIKNARIVNQGCVLEADLRIQGQRISQIASELSATAQDRIVEADGQYLLPGMIDDQVHFREPGLTHKGTIASESRAAVAGGITSYMEMPNVSPATTTIEALELKYAIGERDSMANYSFYLGATEDNLEQIKLLDVSKHCGVKVFMGASTGDLLVEKPSALEGIFRESPVLIVTHCESGQVIASNMAKFSSADKEPTIFDHPIIRDTEACYASSSYAVSLAKQYQSQLHVLHITTEKELSLFEPGPIASKNITAEACVHHLWFSDHDYARLGNSIKCNPSIKSRSDRDALIQALHNQQIDIIATDHAPHTWQEKQQAYHRAPAGLPLVQHALLSLLDHVQHQRLSIEHVVEKTAHNPAIRYGIEERGFISEGYYADLVLVDIKQPTRVTQDSLLYHCGWSPFINHQFSSSICSTWVNGQQVYDGNNIVKSALPAQRLMFNR</sequence>
<dbReference type="InterPro" id="IPR011059">
    <property type="entry name" value="Metal-dep_hydrolase_composite"/>
</dbReference>
<dbReference type="PROSITE" id="PS00483">
    <property type="entry name" value="DIHYDROOROTASE_2"/>
    <property type="match status" value="1"/>
</dbReference>
<gene>
    <name evidence="7" type="ORF">EDC56_1546</name>
</gene>
<proteinExistence type="inferred from homology"/>
<dbReference type="RefSeq" id="WP_123711948.1">
    <property type="nucleotide sequence ID" value="NZ_RKHR01000004.1"/>
</dbReference>
<dbReference type="InterPro" id="IPR050138">
    <property type="entry name" value="DHOase/Allantoinase_Hydrolase"/>
</dbReference>
<dbReference type="PANTHER" id="PTHR43668:SF4">
    <property type="entry name" value="ALLANTOINASE"/>
    <property type="match status" value="1"/>
</dbReference>
<dbReference type="PANTHER" id="PTHR43668">
    <property type="entry name" value="ALLANTOINASE"/>
    <property type="match status" value="1"/>
</dbReference>
<evidence type="ECO:0000256" key="5">
    <source>
        <dbReference type="ARBA" id="ARBA00022801"/>
    </source>
</evidence>
<evidence type="ECO:0000256" key="3">
    <source>
        <dbReference type="ARBA" id="ARBA00010286"/>
    </source>
</evidence>